<name>A0A3B6HXI3_WHEAT</name>
<evidence type="ECO:0008006" key="4">
    <source>
        <dbReference type="Google" id="ProtNLM"/>
    </source>
</evidence>
<dbReference type="STRING" id="4565.A0A3B6HXI3"/>
<keyword evidence="3" id="KW-1185">Reference proteome</keyword>
<dbReference type="PANTHER" id="PTHR34591:SF53">
    <property type="entry name" value="F-BOX DOMAIN-CONTAINING PROTEIN"/>
    <property type="match status" value="1"/>
</dbReference>
<evidence type="ECO:0000313" key="2">
    <source>
        <dbReference type="EnsemblPlants" id="TraesCS4A02G304800.1.cds1"/>
    </source>
</evidence>
<reference evidence="2" key="1">
    <citation type="submission" date="2018-08" db="EMBL/GenBank/DDBJ databases">
        <authorList>
            <person name="Rossello M."/>
        </authorList>
    </citation>
    <scope>NUCLEOTIDE SEQUENCE [LARGE SCALE GENOMIC DNA]</scope>
    <source>
        <strain evidence="2">cv. Chinese Spring</strain>
    </source>
</reference>
<dbReference type="OrthoDB" id="696044at2759"/>
<dbReference type="Proteomes" id="UP000019116">
    <property type="component" value="Chromosome 4A"/>
</dbReference>
<reference evidence="2" key="2">
    <citation type="submission" date="2018-10" db="UniProtKB">
        <authorList>
            <consortium name="EnsemblPlants"/>
        </authorList>
    </citation>
    <scope>IDENTIFICATION</scope>
</reference>
<dbReference type="Gramene" id="TraesCS4A03G0766400.1">
    <property type="protein sequence ID" value="TraesCS4A03G0766400.1.CDS1"/>
    <property type="gene ID" value="TraesCS4A03G0766400"/>
</dbReference>
<dbReference type="EnsemblPlants" id="TraesCS4A02G304800.1">
    <property type="protein sequence ID" value="TraesCS4A02G304800.1.cds1"/>
    <property type="gene ID" value="TraesCS4A02G304800"/>
</dbReference>
<sequence>MVFSSRTNRWESREFVPGICCTSQHLYDMLPVYENYNQIWKSAMYWRGSLYVHCGNHILMILRNSQVTYDIPCDEDEQRGILPTRSVLASYEKGIHYMALDMFQLQVWKLTELVDGRLGWTRTHEANLSLFGHQIKCSSQVIKSMARWELVESNEAKVNLFEPLSGQSKEEDEDEEEKTKSGSGYMWDSDEDNFIDLDEGVADRPEPLEYRWYRGIIGMHPYKDVLLLHMNGRAMAYHLSTSRMQHLGKGLVKEVGWRNGVKRAFPYRPCYVDALPLGKMSQ</sequence>
<accession>A0A3B6HXI3</accession>
<proteinExistence type="predicted"/>
<protein>
    <recommendedName>
        <fullName evidence="4">F-box associated domain-containing protein</fullName>
    </recommendedName>
</protein>
<organism evidence="2">
    <name type="scientific">Triticum aestivum</name>
    <name type="common">Wheat</name>
    <dbReference type="NCBI Taxonomy" id="4565"/>
    <lineage>
        <taxon>Eukaryota</taxon>
        <taxon>Viridiplantae</taxon>
        <taxon>Streptophyta</taxon>
        <taxon>Embryophyta</taxon>
        <taxon>Tracheophyta</taxon>
        <taxon>Spermatophyta</taxon>
        <taxon>Magnoliopsida</taxon>
        <taxon>Liliopsida</taxon>
        <taxon>Poales</taxon>
        <taxon>Poaceae</taxon>
        <taxon>BOP clade</taxon>
        <taxon>Pooideae</taxon>
        <taxon>Triticodae</taxon>
        <taxon>Triticeae</taxon>
        <taxon>Triticinae</taxon>
        <taxon>Triticum</taxon>
    </lineage>
</organism>
<evidence type="ECO:0000256" key="1">
    <source>
        <dbReference type="SAM" id="MobiDB-lite"/>
    </source>
</evidence>
<evidence type="ECO:0000313" key="3">
    <source>
        <dbReference type="Proteomes" id="UP000019116"/>
    </source>
</evidence>
<dbReference type="OMA" id="TRTHEAN"/>
<dbReference type="Gramene" id="TraesCS4A02G304800.1">
    <property type="protein sequence ID" value="TraesCS4A02G304800.1.cds1"/>
    <property type="gene ID" value="TraesCS4A02G304800"/>
</dbReference>
<dbReference type="PANTHER" id="PTHR34591">
    <property type="entry name" value="OS03G0653100 PROTEIN-RELATED"/>
    <property type="match status" value="1"/>
</dbReference>
<feature type="region of interest" description="Disordered" evidence="1">
    <location>
        <begin position="161"/>
        <end position="184"/>
    </location>
</feature>
<dbReference type="AlphaFoldDB" id="A0A3B6HXI3"/>